<dbReference type="EMBL" id="HBEL01031477">
    <property type="protein sequence ID" value="CAD8418565.1"/>
    <property type="molecule type" value="Transcribed_RNA"/>
</dbReference>
<accession>A0A7S0CC94</accession>
<evidence type="ECO:0000256" key="9">
    <source>
        <dbReference type="ARBA" id="ARBA00045650"/>
    </source>
</evidence>
<evidence type="ECO:0000256" key="7">
    <source>
        <dbReference type="ARBA" id="ARBA00044271"/>
    </source>
</evidence>
<evidence type="ECO:0000256" key="8">
    <source>
        <dbReference type="ARBA" id="ARBA00044349"/>
    </source>
</evidence>
<evidence type="ECO:0000256" key="10">
    <source>
        <dbReference type="ARBA" id="ARBA00047274"/>
    </source>
</evidence>
<evidence type="ECO:0000256" key="12">
    <source>
        <dbReference type="SAM" id="MobiDB-lite"/>
    </source>
</evidence>
<comment type="catalytic activity">
    <reaction evidence="10">
        <text>3-hydroxypropanoate + NADP(+) = 3-oxopropanoate + NADPH + H(+)</text>
        <dbReference type="Rhea" id="RHEA:26438"/>
        <dbReference type="ChEBI" id="CHEBI:15378"/>
        <dbReference type="ChEBI" id="CHEBI:16510"/>
        <dbReference type="ChEBI" id="CHEBI:33190"/>
        <dbReference type="ChEBI" id="CHEBI:57783"/>
        <dbReference type="ChEBI" id="CHEBI:58349"/>
        <dbReference type="EC" id="1.1.1.298"/>
    </reaction>
</comment>
<evidence type="ECO:0000256" key="2">
    <source>
        <dbReference type="ARBA" id="ARBA00023002"/>
    </source>
</evidence>
<dbReference type="PRINTS" id="PR00081">
    <property type="entry name" value="GDHRDH"/>
</dbReference>
<dbReference type="Pfam" id="PF00106">
    <property type="entry name" value="adh_short"/>
    <property type="match status" value="1"/>
</dbReference>
<dbReference type="GO" id="GO:0005783">
    <property type="term" value="C:endoplasmic reticulum"/>
    <property type="evidence" value="ECO:0007669"/>
    <property type="project" value="TreeGrafter"/>
</dbReference>
<dbReference type="CDD" id="cd05233">
    <property type="entry name" value="SDR_c"/>
    <property type="match status" value="1"/>
</dbReference>
<dbReference type="FunFam" id="3.40.50.720:FF:000047">
    <property type="entry name" value="NADP-dependent L-serine/L-allo-threonine dehydrogenase"/>
    <property type="match status" value="1"/>
</dbReference>
<dbReference type="EC" id="1.1.1.298" evidence="4"/>
<evidence type="ECO:0000256" key="11">
    <source>
        <dbReference type="RuleBase" id="RU000363"/>
    </source>
</evidence>
<feature type="compositionally biased region" description="Polar residues" evidence="12">
    <location>
        <begin position="15"/>
        <end position="30"/>
    </location>
</feature>
<dbReference type="AlphaFoldDB" id="A0A7S0CC94"/>
<proteinExistence type="inferred from homology"/>
<dbReference type="EC" id="1.1.1.381" evidence="5"/>
<comment type="similarity">
    <text evidence="1 11">Belongs to the short-chain dehydrogenases/reductases (SDR) family.</text>
</comment>
<dbReference type="InterPro" id="IPR002347">
    <property type="entry name" value="SDR_fam"/>
</dbReference>
<evidence type="ECO:0000256" key="3">
    <source>
        <dbReference type="ARBA" id="ARBA00043812"/>
    </source>
</evidence>
<protein>
    <recommendedName>
        <fullName evidence="6">NADP-dependent 3-hydroxy acid dehydrogenase YdfG</fullName>
        <ecNumber evidence="4">1.1.1.298</ecNumber>
        <ecNumber evidence="5">1.1.1.381</ecNumber>
    </recommendedName>
    <alternativeName>
        <fullName evidence="8">L-allo-threonine dehydrogenase</fullName>
    </alternativeName>
    <alternativeName>
        <fullName evidence="7">Malonic semialdehyde reductase</fullName>
    </alternativeName>
</protein>
<dbReference type="Gene3D" id="3.40.50.720">
    <property type="entry name" value="NAD(P)-binding Rossmann-like Domain"/>
    <property type="match status" value="1"/>
</dbReference>
<dbReference type="InterPro" id="IPR036291">
    <property type="entry name" value="NAD(P)-bd_dom_sf"/>
</dbReference>
<evidence type="ECO:0000256" key="5">
    <source>
        <dbReference type="ARBA" id="ARBA00044059"/>
    </source>
</evidence>
<dbReference type="PROSITE" id="PS00061">
    <property type="entry name" value="ADH_SHORT"/>
    <property type="match status" value="1"/>
</dbReference>
<dbReference type="GO" id="GO:0030497">
    <property type="term" value="P:fatty acid elongation"/>
    <property type="evidence" value="ECO:0007669"/>
    <property type="project" value="TreeGrafter"/>
</dbReference>
<dbReference type="GO" id="GO:0035527">
    <property type="term" value="F:3-hydroxypropionate dehydrogenase (NADP+) activity"/>
    <property type="evidence" value="ECO:0007669"/>
    <property type="project" value="UniProtKB-EC"/>
</dbReference>
<evidence type="ECO:0000256" key="4">
    <source>
        <dbReference type="ARBA" id="ARBA00044050"/>
    </source>
</evidence>
<dbReference type="PANTHER" id="PTHR43086">
    <property type="entry name" value="VERY-LONG-CHAIN 3-OXOOACYL-COA REDUCTASE"/>
    <property type="match status" value="1"/>
</dbReference>
<comment type="function">
    <text evidence="9">NADP-dependent dehydrogenase with broad substrate specificity acting on 3-hydroxy acids. Catalyzes the NADP-dependent oxidation of L-allo-threonine to L-2-amino-3-keto-butyrate, which is spontaneously decarboxylated into aminoacetone. Also acts on D-threonine, L-serine, D-serine, D-3-hydroxyisobutyrate, L-3-hydroxyisobutyrate, D-glycerate and L-glycerate. Able to catalyze the reduction of the malonic semialdehyde to 3-hydroxypropionic acid. YdfG is apparently supplementing RutE, the presumed malonic semialdehyde reductase involved in pyrimidine degradation since both are able to detoxify malonic semialdehyde.</text>
</comment>
<feature type="region of interest" description="Disordered" evidence="12">
    <location>
        <begin position="15"/>
        <end position="42"/>
    </location>
</feature>
<evidence type="ECO:0000313" key="13">
    <source>
        <dbReference type="EMBL" id="CAD8418565.1"/>
    </source>
</evidence>
<organism evidence="13">
    <name type="scientific">Proboscia inermis</name>
    <dbReference type="NCBI Taxonomy" id="420281"/>
    <lineage>
        <taxon>Eukaryota</taxon>
        <taxon>Sar</taxon>
        <taxon>Stramenopiles</taxon>
        <taxon>Ochrophyta</taxon>
        <taxon>Bacillariophyta</taxon>
        <taxon>Coscinodiscophyceae</taxon>
        <taxon>Rhizosoleniophycidae</taxon>
        <taxon>Rhizosoleniales</taxon>
        <taxon>Rhizosoleniaceae</taxon>
        <taxon>Proboscia</taxon>
    </lineage>
</organism>
<dbReference type="SUPFAM" id="SSF51735">
    <property type="entry name" value="NAD(P)-binding Rossmann-fold domains"/>
    <property type="match status" value="1"/>
</dbReference>
<comment type="catalytic activity">
    <reaction evidence="3">
        <text>L-allo-threonine + NADP(+) = aminoacetone + CO2 + NADPH</text>
        <dbReference type="Rhea" id="RHEA:43524"/>
        <dbReference type="ChEBI" id="CHEBI:16526"/>
        <dbReference type="ChEBI" id="CHEBI:57783"/>
        <dbReference type="ChEBI" id="CHEBI:58320"/>
        <dbReference type="ChEBI" id="CHEBI:58349"/>
        <dbReference type="ChEBI" id="CHEBI:58585"/>
        <dbReference type="EC" id="1.1.1.381"/>
    </reaction>
</comment>
<evidence type="ECO:0000256" key="1">
    <source>
        <dbReference type="ARBA" id="ARBA00006484"/>
    </source>
</evidence>
<gene>
    <name evidence="13" type="ORF">PINE0816_LOCUS14700</name>
</gene>
<sequence>MKKYYQVFFEQTKTASSGGTSTVSPENTVQVSPSVGRSPPSGPLAGKVAVVTGASSGIGRAIVLSLINAGCHVAMASRRIVELETTRDLIKECGSMNATACKTLLISTDVTNRQDVEQLMNNTQAQLGPIDILINCAGCMYYTLMKNVKWDQWENQINVNVKGTMYGIGAILPQMIQRKGGHIINITSDAGRKAFAGLAVYSGTKFFVEGMSQALRLETANSGIKVTCIQPGNVKTPLLATSTDEDGLKEYGTPSGAKVLEPSDVGRAVVYALTQPEWCAVNEVLVEPRGEPA</sequence>
<reference evidence="13" key="1">
    <citation type="submission" date="2021-01" db="EMBL/GenBank/DDBJ databases">
        <authorList>
            <person name="Corre E."/>
            <person name="Pelletier E."/>
            <person name="Niang G."/>
            <person name="Scheremetjew M."/>
            <person name="Finn R."/>
            <person name="Kale V."/>
            <person name="Holt S."/>
            <person name="Cochrane G."/>
            <person name="Meng A."/>
            <person name="Brown T."/>
            <person name="Cohen L."/>
        </authorList>
    </citation>
    <scope>NUCLEOTIDE SEQUENCE</scope>
    <source>
        <strain evidence="13">CCAP1064/1</strain>
    </source>
</reference>
<dbReference type="PRINTS" id="PR00080">
    <property type="entry name" value="SDRFAMILY"/>
</dbReference>
<evidence type="ECO:0000256" key="6">
    <source>
        <dbReference type="ARBA" id="ARBA00044065"/>
    </source>
</evidence>
<dbReference type="InterPro" id="IPR020904">
    <property type="entry name" value="Sc_DH/Rdtase_CS"/>
</dbReference>
<dbReference type="PANTHER" id="PTHR43086:SF3">
    <property type="entry name" value="NADP-DEPENDENT 3-HYDROXY ACID DEHYDROGENASE YDFG"/>
    <property type="match status" value="1"/>
</dbReference>
<keyword evidence="2" id="KW-0560">Oxidoreductase</keyword>
<name>A0A7S0CC94_9STRA</name>